<evidence type="ECO:0000256" key="10">
    <source>
        <dbReference type="ARBA" id="ARBA00022833"/>
    </source>
</evidence>
<dbReference type="Gene3D" id="1.10.390.10">
    <property type="entry name" value="Neutral Protease Domain 2"/>
    <property type="match status" value="1"/>
</dbReference>
<keyword evidence="9" id="KW-0378">Hydrolase</keyword>
<dbReference type="GO" id="GO:0016285">
    <property type="term" value="F:alanyl aminopeptidase activity"/>
    <property type="evidence" value="ECO:0007669"/>
    <property type="project" value="UniProtKB-EC"/>
</dbReference>
<keyword evidence="7" id="KW-0645">Protease</keyword>
<evidence type="ECO:0000259" key="12">
    <source>
        <dbReference type="Pfam" id="PF01433"/>
    </source>
</evidence>
<comment type="cofactor">
    <cofactor evidence="2">
        <name>Zn(2+)</name>
        <dbReference type="ChEBI" id="CHEBI:29105"/>
    </cofactor>
</comment>
<evidence type="ECO:0000256" key="4">
    <source>
        <dbReference type="ARBA" id="ARBA00012564"/>
    </source>
</evidence>
<dbReference type="PRINTS" id="PR00756">
    <property type="entry name" value="ALADIPTASE"/>
</dbReference>
<dbReference type="GO" id="GO:0005615">
    <property type="term" value="C:extracellular space"/>
    <property type="evidence" value="ECO:0007669"/>
    <property type="project" value="TreeGrafter"/>
</dbReference>
<gene>
    <name evidence="14" type="ORF">ENS41_02085</name>
</gene>
<protein>
    <recommendedName>
        <fullName evidence="5">Aminopeptidase N</fullName>
        <ecNumber evidence="4">3.4.11.2</ecNumber>
    </recommendedName>
</protein>
<dbReference type="PANTHER" id="PTHR11533:SF174">
    <property type="entry name" value="PUROMYCIN-SENSITIVE AMINOPEPTIDASE-RELATED"/>
    <property type="match status" value="1"/>
</dbReference>
<keyword evidence="8" id="KW-0479">Metal-binding</keyword>
<feature type="domain" description="Peptidase M1 membrane alanine aminopeptidase" evidence="12">
    <location>
        <begin position="273"/>
        <end position="474"/>
    </location>
</feature>
<organism evidence="14">
    <name type="scientific">candidate division WOR-3 bacterium</name>
    <dbReference type="NCBI Taxonomy" id="2052148"/>
    <lineage>
        <taxon>Bacteria</taxon>
        <taxon>Bacteria division WOR-3</taxon>
    </lineage>
</organism>
<dbReference type="Gene3D" id="2.60.40.1730">
    <property type="entry name" value="tricorn interacting facor f3 domain"/>
    <property type="match status" value="1"/>
</dbReference>
<dbReference type="Pfam" id="PF17900">
    <property type="entry name" value="Peptidase_M1_N"/>
    <property type="match status" value="1"/>
</dbReference>
<dbReference type="GO" id="GO:0042277">
    <property type="term" value="F:peptide binding"/>
    <property type="evidence" value="ECO:0007669"/>
    <property type="project" value="TreeGrafter"/>
</dbReference>
<evidence type="ECO:0000259" key="13">
    <source>
        <dbReference type="Pfam" id="PF17900"/>
    </source>
</evidence>
<dbReference type="EC" id="3.4.11.2" evidence="4"/>
<evidence type="ECO:0000256" key="8">
    <source>
        <dbReference type="ARBA" id="ARBA00022723"/>
    </source>
</evidence>
<reference evidence="14" key="1">
    <citation type="journal article" date="2020" name="mSystems">
        <title>Genome- and Community-Level Interaction Insights into Carbon Utilization and Element Cycling Functions of Hydrothermarchaeota in Hydrothermal Sediment.</title>
        <authorList>
            <person name="Zhou Z."/>
            <person name="Liu Y."/>
            <person name="Xu W."/>
            <person name="Pan J."/>
            <person name="Luo Z.H."/>
            <person name="Li M."/>
        </authorList>
    </citation>
    <scope>NUCLEOTIDE SEQUENCE [LARGE SCALE GENOMIC DNA]</scope>
    <source>
        <strain evidence="14">SpSt-488</strain>
    </source>
</reference>
<dbReference type="GO" id="GO:0016020">
    <property type="term" value="C:membrane"/>
    <property type="evidence" value="ECO:0007669"/>
    <property type="project" value="TreeGrafter"/>
</dbReference>
<evidence type="ECO:0000256" key="2">
    <source>
        <dbReference type="ARBA" id="ARBA00001947"/>
    </source>
</evidence>
<evidence type="ECO:0000256" key="1">
    <source>
        <dbReference type="ARBA" id="ARBA00000098"/>
    </source>
</evidence>
<dbReference type="InterPro" id="IPR001930">
    <property type="entry name" value="Peptidase_M1"/>
</dbReference>
<evidence type="ECO:0000256" key="11">
    <source>
        <dbReference type="ARBA" id="ARBA00023049"/>
    </source>
</evidence>
<keyword evidence="6" id="KW-0031">Aminopeptidase</keyword>
<keyword evidence="11" id="KW-0482">Metalloprotease</keyword>
<keyword evidence="10" id="KW-0862">Zinc</keyword>
<dbReference type="CDD" id="cd09603">
    <property type="entry name" value="M1_APN_like"/>
    <property type="match status" value="1"/>
</dbReference>
<dbReference type="InterPro" id="IPR045357">
    <property type="entry name" value="Aminopeptidase_N-like_N"/>
</dbReference>
<feature type="domain" description="Aminopeptidase N-like N-terminal" evidence="13">
    <location>
        <begin position="53"/>
        <end position="227"/>
    </location>
</feature>
<dbReference type="InterPro" id="IPR027268">
    <property type="entry name" value="Peptidase_M4/M1_CTD_sf"/>
</dbReference>
<dbReference type="PANTHER" id="PTHR11533">
    <property type="entry name" value="PROTEASE M1 ZINC METALLOPROTEASE"/>
    <property type="match status" value="1"/>
</dbReference>
<dbReference type="GO" id="GO:0043171">
    <property type="term" value="P:peptide catabolic process"/>
    <property type="evidence" value="ECO:0007669"/>
    <property type="project" value="TreeGrafter"/>
</dbReference>
<comment type="catalytic activity">
    <reaction evidence="1">
        <text>Release of an N-terminal amino acid, Xaa-|-Yaa- from a peptide, amide or arylamide. Xaa is preferably Ala, but may be most amino acids including Pro (slow action). When a terminal hydrophobic residue is followed by a prolyl residue, the two may be released as an intact Xaa-Pro dipeptide.</text>
        <dbReference type="EC" id="3.4.11.2"/>
    </reaction>
</comment>
<dbReference type="GO" id="GO:0006508">
    <property type="term" value="P:proteolysis"/>
    <property type="evidence" value="ECO:0007669"/>
    <property type="project" value="UniProtKB-KW"/>
</dbReference>
<evidence type="ECO:0000256" key="3">
    <source>
        <dbReference type="ARBA" id="ARBA00010136"/>
    </source>
</evidence>
<accession>A0A7C4CAA6</accession>
<evidence type="ECO:0000313" key="14">
    <source>
        <dbReference type="EMBL" id="HGK27726.1"/>
    </source>
</evidence>
<dbReference type="SUPFAM" id="SSF55486">
    <property type="entry name" value="Metalloproteases ('zincins'), catalytic domain"/>
    <property type="match status" value="1"/>
</dbReference>
<evidence type="ECO:0000256" key="6">
    <source>
        <dbReference type="ARBA" id="ARBA00022438"/>
    </source>
</evidence>
<evidence type="ECO:0000256" key="5">
    <source>
        <dbReference type="ARBA" id="ARBA00015611"/>
    </source>
</evidence>
<evidence type="ECO:0000256" key="7">
    <source>
        <dbReference type="ARBA" id="ARBA00022670"/>
    </source>
</evidence>
<dbReference type="GO" id="GO:0008270">
    <property type="term" value="F:zinc ion binding"/>
    <property type="evidence" value="ECO:0007669"/>
    <property type="project" value="InterPro"/>
</dbReference>
<dbReference type="GO" id="GO:0005737">
    <property type="term" value="C:cytoplasm"/>
    <property type="evidence" value="ECO:0007669"/>
    <property type="project" value="TreeGrafter"/>
</dbReference>
<dbReference type="SUPFAM" id="SSF63737">
    <property type="entry name" value="Leukotriene A4 hydrolase N-terminal domain"/>
    <property type="match status" value="1"/>
</dbReference>
<dbReference type="GO" id="GO:0070006">
    <property type="term" value="F:metalloaminopeptidase activity"/>
    <property type="evidence" value="ECO:0007669"/>
    <property type="project" value="TreeGrafter"/>
</dbReference>
<comment type="similarity">
    <text evidence="3">Belongs to the peptidase M1 family.</text>
</comment>
<dbReference type="AlphaFoldDB" id="A0A7C4CAA6"/>
<dbReference type="EMBL" id="DSUT01000038">
    <property type="protein sequence ID" value="HGK27726.1"/>
    <property type="molecule type" value="Genomic_DNA"/>
</dbReference>
<sequence length="664" mass="74834">MTRLALAVLVPLFALGRLPDYAPHGLPLPGKPGARLAQLTLAADSSHTYDIRHYRLDFDLPMTNSGYSCREQVCLRSEIPALDTFSLHFAGLVCDSIKRSGVPIAFATPSGLLTVDLDIPLPQGESTTLDIFFRRESTARQVGYFFARPPTTLHAHAMTCGCPRDNHYWFACWDWPWDKAERGCQLNLTVPDTFQACANGWLDSVTTAPGGKRTWWWRHPFPISTYLMTFSASRFARWDTVVTTPGGETVPLIHYMWPRDSATTRSVYRLLPQMMAYYADTCRFGPYPFERFGHVLGYYGFPWGGMEHQTQVMLHTGYLNGGGDATIAHELSHMWWGDMVTHVGYADVWLNEGFATWAECQCMGHLNGRPWFQTYIRGKASAYFVQARSRDFPIYNPAWNDIYNYGIIYCKGAWVMRMLQLVVGDTAWDSPGVLHQALRAYRDSFAYGTVSTADWQRQVERASGLDLDWFFTEWVYNKGYPRYALTWTAEPETGYRVVVTLTQNNGTGVPPVFHMPLPVRFWCSGVSRDVTLRPDSTVFTDTFYFAEAPDSVRIDPDNWVLDSNYVTAIAAPGRNPLLGPSIISVSPNPARGCVNLQLPIADCRSPGAKMLLRITDISGRVISTRSLDTRQSRSTIYLRLPAGVYFAQLVAADTGPFVRFVLTD</sequence>
<dbReference type="Pfam" id="PF01433">
    <property type="entry name" value="Peptidase_M1"/>
    <property type="match status" value="1"/>
</dbReference>
<comment type="caution">
    <text evidence="14">The sequence shown here is derived from an EMBL/GenBank/DDBJ whole genome shotgun (WGS) entry which is preliminary data.</text>
</comment>
<name>A0A7C4CAA6_UNCW3</name>
<dbReference type="InterPro" id="IPR042097">
    <property type="entry name" value="Aminopeptidase_N-like_N_sf"/>
</dbReference>
<dbReference type="InterPro" id="IPR050344">
    <property type="entry name" value="Peptidase_M1_aminopeptidases"/>
</dbReference>
<dbReference type="InterPro" id="IPR014782">
    <property type="entry name" value="Peptidase_M1_dom"/>
</dbReference>
<evidence type="ECO:0000256" key="9">
    <source>
        <dbReference type="ARBA" id="ARBA00022801"/>
    </source>
</evidence>
<proteinExistence type="inferred from homology"/>